<dbReference type="SFLD" id="SFLDG01060">
    <property type="entry name" value="BATS_domain_containing"/>
    <property type="match status" value="1"/>
</dbReference>
<dbReference type="InterPro" id="IPR058240">
    <property type="entry name" value="rSAM_sf"/>
</dbReference>
<protein>
    <submittedName>
        <fullName evidence="8">Thiazole biosynthesis protein ThiH</fullName>
    </submittedName>
</protein>
<reference evidence="8 9" key="2">
    <citation type="submission" date="2009-02" db="EMBL/GenBank/DDBJ databases">
        <title>Draft genome sequence of Clostridium methylpentosum (DSM 5476).</title>
        <authorList>
            <person name="Sudarsanam P."/>
            <person name="Ley R."/>
            <person name="Guruge J."/>
            <person name="Turnbaugh P.J."/>
            <person name="Mahowald M."/>
            <person name="Liep D."/>
            <person name="Gordon J."/>
        </authorList>
    </citation>
    <scope>NUCLEOTIDE SEQUENCE [LARGE SCALE GENOMIC DNA]</scope>
    <source>
        <strain evidence="8 9">DSM 5476</strain>
    </source>
</reference>
<dbReference type="SFLD" id="SFLDF00301">
    <property type="entry name" value="2-iminoacetate_synthase_(ThiH)"/>
    <property type="match status" value="1"/>
</dbReference>
<evidence type="ECO:0000313" key="9">
    <source>
        <dbReference type="Proteomes" id="UP000003340"/>
    </source>
</evidence>
<dbReference type="Gene3D" id="3.20.20.70">
    <property type="entry name" value="Aldolase class I"/>
    <property type="match status" value="1"/>
</dbReference>
<dbReference type="GO" id="GO:0003824">
    <property type="term" value="F:catalytic activity"/>
    <property type="evidence" value="ECO:0007669"/>
    <property type="project" value="InterPro"/>
</dbReference>
<dbReference type="PANTHER" id="PTHR43583:SF1">
    <property type="entry name" value="2-IMINOACETATE SYNTHASE"/>
    <property type="match status" value="1"/>
</dbReference>
<evidence type="ECO:0000256" key="1">
    <source>
        <dbReference type="ARBA" id="ARBA00001966"/>
    </source>
</evidence>
<dbReference type="SMART" id="SM00876">
    <property type="entry name" value="BATS"/>
    <property type="match status" value="1"/>
</dbReference>
<comment type="cofactor">
    <cofactor evidence="1">
        <name>[4Fe-4S] cluster</name>
        <dbReference type="ChEBI" id="CHEBI:49883"/>
    </cofactor>
</comment>
<keyword evidence="5" id="KW-0408">Iron</keyword>
<evidence type="ECO:0000259" key="7">
    <source>
        <dbReference type="SMART" id="SM00876"/>
    </source>
</evidence>
<dbReference type="GO" id="GO:0051539">
    <property type="term" value="F:4 iron, 4 sulfur cluster binding"/>
    <property type="evidence" value="ECO:0007669"/>
    <property type="project" value="UniProtKB-KW"/>
</dbReference>
<evidence type="ECO:0000256" key="2">
    <source>
        <dbReference type="ARBA" id="ARBA00022485"/>
    </source>
</evidence>
<proteinExistence type="predicted"/>
<keyword evidence="4" id="KW-0479">Metal-binding</keyword>
<dbReference type="NCBIfam" id="TIGR02351">
    <property type="entry name" value="thiH"/>
    <property type="match status" value="1"/>
</dbReference>
<dbReference type="Pfam" id="PF04055">
    <property type="entry name" value="Radical_SAM"/>
    <property type="match status" value="1"/>
</dbReference>
<evidence type="ECO:0000256" key="4">
    <source>
        <dbReference type="ARBA" id="ARBA00022723"/>
    </source>
</evidence>
<dbReference type="GO" id="GO:0005506">
    <property type="term" value="F:iron ion binding"/>
    <property type="evidence" value="ECO:0007669"/>
    <property type="project" value="InterPro"/>
</dbReference>
<dbReference type="CDD" id="cd01335">
    <property type="entry name" value="Radical_SAM"/>
    <property type="match status" value="1"/>
</dbReference>
<keyword evidence="9" id="KW-1185">Reference proteome</keyword>
<dbReference type="PANTHER" id="PTHR43583">
    <property type="entry name" value="2-IMINOACETATE SYNTHASE"/>
    <property type="match status" value="1"/>
</dbReference>
<dbReference type="InterPro" id="IPR010722">
    <property type="entry name" value="BATS_dom"/>
</dbReference>
<dbReference type="SUPFAM" id="SSF102114">
    <property type="entry name" value="Radical SAM enzymes"/>
    <property type="match status" value="1"/>
</dbReference>
<keyword evidence="6" id="KW-0411">Iron-sulfur</keyword>
<dbReference type="eggNOG" id="COG0502">
    <property type="taxonomic scope" value="Bacteria"/>
</dbReference>
<feature type="domain" description="Biotin and thiamin synthesis-associated" evidence="7">
    <location>
        <begin position="255"/>
        <end position="359"/>
    </location>
</feature>
<comment type="caution">
    <text evidence="8">The sequence shown here is derived from an EMBL/GenBank/DDBJ whole genome shotgun (WGS) entry which is preliminary data.</text>
</comment>
<dbReference type="AlphaFoldDB" id="C0EIQ7"/>
<keyword evidence="2" id="KW-0004">4Fe-4S</keyword>
<dbReference type="GO" id="GO:0009228">
    <property type="term" value="P:thiamine biosynthetic process"/>
    <property type="evidence" value="ECO:0007669"/>
    <property type="project" value="InterPro"/>
</dbReference>
<name>C0EIQ7_9FIRM</name>
<dbReference type="HOGENOM" id="CLU_046249_1_0_9"/>
<accession>C0EIQ7</accession>
<dbReference type="STRING" id="537013.CLOSTMETH_03752"/>
<dbReference type="InterPro" id="IPR013785">
    <property type="entry name" value="Aldolase_TIM"/>
</dbReference>
<dbReference type="SFLD" id="SFLDG01081">
    <property type="entry name" value="cleavage_of_the_Ca-Cb_bond_in"/>
    <property type="match status" value="1"/>
</dbReference>
<organism evidence="8 9">
    <name type="scientific">[Clostridium] methylpentosum DSM 5476</name>
    <dbReference type="NCBI Taxonomy" id="537013"/>
    <lineage>
        <taxon>Bacteria</taxon>
        <taxon>Bacillati</taxon>
        <taxon>Bacillota</taxon>
        <taxon>Clostridia</taxon>
        <taxon>Eubacteriales</taxon>
        <taxon>Oscillospiraceae</taxon>
        <taxon>Oscillospiraceae incertae sedis</taxon>
    </lineage>
</organism>
<dbReference type="InterPro" id="IPR012726">
    <property type="entry name" value="ThiH"/>
</dbReference>
<evidence type="ECO:0000256" key="6">
    <source>
        <dbReference type="ARBA" id="ARBA00023014"/>
    </source>
</evidence>
<dbReference type="SFLD" id="SFLDS00029">
    <property type="entry name" value="Radical_SAM"/>
    <property type="match status" value="1"/>
</dbReference>
<evidence type="ECO:0000256" key="5">
    <source>
        <dbReference type="ARBA" id="ARBA00023004"/>
    </source>
</evidence>
<reference evidence="8 9" key="1">
    <citation type="submission" date="2009-01" db="EMBL/GenBank/DDBJ databases">
        <authorList>
            <person name="Fulton L."/>
            <person name="Clifton S."/>
            <person name="Fulton B."/>
            <person name="Xu J."/>
            <person name="Minx P."/>
            <person name="Pepin K.H."/>
            <person name="Johnson M."/>
            <person name="Bhonagiri V."/>
            <person name="Nash W.E."/>
            <person name="Mardis E.R."/>
            <person name="Wilson R.K."/>
        </authorList>
    </citation>
    <scope>NUCLEOTIDE SEQUENCE [LARGE SCALE GENOMIC DNA]</scope>
    <source>
        <strain evidence="8 9">DSM 5476</strain>
    </source>
</reference>
<keyword evidence="3" id="KW-0949">S-adenosyl-L-methionine</keyword>
<dbReference type="Pfam" id="PF06968">
    <property type="entry name" value="BATS"/>
    <property type="match status" value="1"/>
</dbReference>
<evidence type="ECO:0000313" key="8">
    <source>
        <dbReference type="EMBL" id="EEG28644.1"/>
    </source>
</evidence>
<gene>
    <name evidence="8" type="primary">thiH</name>
    <name evidence="8" type="ORF">CLOSTMETH_03752</name>
</gene>
<dbReference type="InterPro" id="IPR007197">
    <property type="entry name" value="rSAM"/>
</dbReference>
<sequence>MNQTIEQQVLAAYNRYDFSSFTGRDVESALGKDNLDETDYAALLSPAAEGYLEPMAYRARALTRMHFGNAVQLMTPLYIANYCVNHCVYCGYNCKNNIKRAKLSFEEIEAEYRTIAQTGLKEILILTGESRAQSDLAYIGRACELAQNYFSTIGIEIYPVDAEEYAYLHSKGADFVSVYQETYNTQRYDEVHLSGPKKDFSYRFNAQERALLGGMRGVGFGALLGLSDFRRDAFAAGLHAKLIQARYPHAEISFSVPRLRPFKNQGESSPLDVHETQLLQVMLAYRLLLPFAGMTISSRERAGFRDNVAGIAATKLSASVKTSVGGHDQEEKGDAQFEIADGRSLRQVEAELTRRGMQPVYTDYIRV</sequence>
<dbReference type="InterPro" id="IPR034428">
    <property type="entry name" value="ThiH/NoCL/HydG-like"/>
</dbReference>
<dbReference type="Proteomes" id="UP000003340">
    <property type="component" value="Unassembled WGS sequence"/>
</dbReference>
<evidence type="ECO:0000256" key="3">
    <source>
        <dbReference type="ARBA" id="ARBA00022691"/>
    </source>
</evidence>
<dbReference type="EMBL" id="ACEC01000129">
    <property type="protein sequence ID" value="EEG28644.1"/>
    <property type="molecule type" value="Genomic_DNA"/>
</dbReference>